<organism evidence="4 5">
    <name type="scientific">Rotaria socialis</name>
    <dbReference type="NCBI Taxonomy" id="392032"/>
    <lineage>
        <taxon>Eukaryota</taxon>
        <taxon>Metazoa</taxon>
        <taxon>Spiralia</taxon>
        <taxon>Gnathifera</taxon>
        <taxon>Rotifera</taxon>
        <taxon>Eurotatoria</taxon>
        <taxon>Bdelloidea</taxon>
        <taxon>Philodinida</taxon>
        <taxon>Philodinidae</taxon>
        <taxon>Rotaria</taxon>
    </lineage>
</organism>
<evidence type="ECO:0000313" key="3">
    <source>
        <dbReference type="EMBL" id="CAF3797683.1"/>
    </source>
</evidence>
<dbReference type="InterPro" id="IPR004875">
    <property type="entry name" value="DDE_SF_endonuclease_dom"/>
</dbReference>
<dbReference type="Pfam" id="PF03184">
    <property type="entry name" value="DDE_1"/>
    <property type="match status" value="1"/>
</dbReference>
<dbReference type="PANTHER" id="PTHR19303">
    <property type="entry name" value="TRANSPOSON"/>
    <property type="match status" value="1"/>
</dbReference>
<dbReference type="AlphaFoldDB" id="A0A821GJM4"/>
<dbReference type="InterPro" id="IPR036397">
    <property type="entry name" value="RNaseH_sf"/>
</dbReference>
<dbReference type="EMBL" id="CAJNYV010006048">
    <property type="protein sequence ID" value="CAF3797683.1"/>
    <property type="molecule type" value="Genomic_DNA"/>
</dbReference>
<dbReference type="Proteomes" id="UP000663838">
    <property type="component" value="Unassembled WGS sequence"/>
</dbReference>
<feature type="region of interest" description="Disordered" evidence="1">
    <location>
        <begin position="583"/>
        <end position="630"/>
    </location>
</feature>
<comment type="caution">
    <text evidence="4">The sequence shown here is derived from an EMBL/GenBank/DDBJ whole genome shotgun (WGS) entry which is preliminary data.</text>
</comment>
<reference evidence="4" key="1">
    <citation type="submission" date="2021-02" db="EMBL/GenBank/DDBJ databases">
        <authorList>
            <person name="Nowell W R."/>
        </authorList>
    </citation>
    <scope>NUCLEOTIDE SEQUENCE</scope>
</reference>
<evidence type="ECO:0000313" key="5">
    <source>
        <dbReference type="Proteomes" id="UP000663838"/>
    </source>
</evidence>
<name>A0A821GJM4_9BILA</name>
<dbReference type="InterPro" id="IPR050863">
    <property type="entry name" value="CenT-Element_Derived"/>
</dbReference>
<proteinExistence type="predicted"/>
<dbReference type="GO" id="GO:0003677">
    <property type="term" value="F:DNA binding"/>
    <property type="evidence" value="ECO:0007669"/>
    <property type="project" value="TreeGrafter"/>
</dbReference>
<sequence>MKYPVQKLIDAINSDLSSVVASNEFNVPERTIRAHRQKPDQKIGGGRPRYLNDEQEDYLVSLFKLLPEFGFTITANVALKLSNEYFKSIGLSFVPRRKWLKLFIKRHRTEVKWKKEEKMEKIRAQKFTEQTRKSWFSLLKSTLIKLDLMDKPAQIFNCDETGFSDKTKRQHVIVTSTTRHVFEKDGGGGKHHTTALIAINAAGQVISPFIVYAGKTLMNVWCKGGPDGSRYAGWIDSCSFEYWLKEMFIPATAHLNRPVLLIMDGHNAHVNLNIINLMKQHNIACLILPPHCTHSLQPIDVVLFNNVKIDWCDIVKNYFKSGHKSIRNADIPRLMKRLFIEKQSFSTTRIVSSFSRSGIWPFNEHAMVDKVVNPAFSSLSTSTINQTAPSPTNILIPPSHSSVVHSSCTTSLSSELSITSNIESTVETLSSDIMSVDDTSTKQQQQQHILTDIQRIRPIEPIFIDDREIPSFTGSTYTVLNTIDLNISMLETQSKFEPQPIINLINQPVSMLLKEQNEQKKKKNQVVQTIDAVREVLVGLLDDQKQQYQMTTATATTSRASRLNNTTGVNITDEDFVKMMQEKASSKTKQTGRKNKKKKLNTKPKRPTKRKKNKIIGIDSEQENDDDMDYESNVRRQLDLAITETQLIVDDQQTTIL</sequence>
<evidence type="ECO:0000256" key="1">
    <source>
        <dbReference type="SAM" id="MobiDB-lite"/>
    </source>
</evidence>
<evidence type="ECO:0000259" key="2">
    <source>
        <dbReference type="Pfam" id="PF03184"/>
    </source>
</evidence>
<dbReference type="Proteomes" id="UP000663865">
    <property type="component" value="Unassembled WGS sequence"/>
</dbReference>
<dbReference type="Gene3D" id="3.30.420.10">
    <property type="entry name" value="Ribonuclease H-like superfamily/Ribonuclease H"/>
    <property type="match status" value="1"/>
</dbReference>
<dbReference type="PANTHER" id="PTHR19303:SF74">
    <property type="entry name" value="POGO TRANSPOSABLE ELEMENT WITH KRAB DOMAIN"/>
    <property type="match status" value="1"/>
</dbReference>
<feature type="compositionally biased region" description="Acidic residues" evidence="1">
    <location>
        <begin position="620"/>
        <end position="630"/>
    </location>
</feature>
<dbReference type="GO" id="GO:0005634">
    <property type="term" value="C:nucleus"/>
    <property type="evidence" value="ECO:0007669"/>
    <property type="project" value="TreeGrafter"/>
</dbReference>
<feature type="domain" description="DDE-1" evidence="2">
    <location>
        <begin position="193"/>
        <end position="328"/>
    </location>
</feature>
<dbReference type="EMBL" id="CAJOBS010000965">
    <property type="protein sequence ID" value="CAF4667661.1"/>
    <property type="molecule type" value="Genomic_DNA"/>
</dbReference>
<accession>A0A821GJM4</accession>
<evidence type="ECO:0000313" key="4">
    <source>
        <dbReference type="EMBL" id="CAF4667661.1"/>
    </source>
</evidence>
<feature type="compositionally biased region" description="Basic residues" evidence="1">
    <location>
        <begin position="590"/>
        <end position="614"/>
    </location>
</feature>
<gene>
    <name evidence="3" type="ORF">KIK155_LOCUS32246</name>
    <name evidence="4" type="ORF">TOA249_LOCUS15073</name>
</gene>
<protein>
    <recommendedName>
        <fullName evidence="2">DDE-1 domain-containing protein</fullName>
    </recommendedName>
</protein>